<evidence type="ECO:0000313" key="2">
    <source>
        <dbReference type="Proteomes" id="UP000018934"/>
    </source>
</evidence>
<accession>A0ABM5P5P2</accession>
<protein>
    <submittedName>
        <fullName evidence="1">Uncharacterized protein</fullName>
    </submittedName>
</protein>
<dbReference type="EMBL" id="CP007033">
    <property type="protein sequence ID" value="AHF09952.1"/>
    <property type="molecule type" value="Genomic_DNA"/>
</dbReference>
<dbReference type="Proteomes" id="UP000018934">
    <property type="component" value="Chromosome"/>
</dbReference>
<gene>
    <name evidence="1" type="ORF">DEHRE_07510</name>
</gene>
<organism evidence="1 2">
    <name type="scientific">Dehalobacter restrictus (strain DSM 9455 / PER-K23)</name>
    <dbReference type="NCBI Taxonomy" id="871738"/>
    <lineage>
        <taxon>Bacteria</taxon>
        <taxon>Bacillati</taxon>
        <taxon>Bacillota</taxon>
        <taxon>Clostridia</taxon>
        <taxon>Eubacteriales</taxon>
        <taxon>Desulfitobacteriaceae</taxon>
        <taxon>Dehalobacter</taxon>
    </lineage>
</organism>
<sequence length="57" mass="6903">MNMRKSYKVKEIIETAEKEYYGFLKILPQLRENKVTVKPNLQFKKQLKEEFKQILGL</sequence>
<evidence type="ECO:0000313" key="1">
    <source>
        <dbReference type="EMBL" id="AHF09952.1"/>
    </source>
</evidence>
<name>A0ABM5P5P2_DEHRP</name>
<reference evidence="1 2" key="1">
    <citation type="journal article" date="2013" name="Stand. Genomic Sci.">
        <title>Complete genome sequence of Dehalobacter restrictus PER-K23(T.).</title>
        <authorList>
            <person name="Kruse T."/>
            <person name="Maillard J."/>
            <person name="Goodwin L."/>
            <person name="Woyke T."/>
            <person name="Teshima H."/>
            <person name="Bruce D."/>
            <person name="Detter C."/>
            <person name="Tapia R."/>
            <person name="Han C."/>
            <person name="Huntemann M."/>
            <person name="Wei C.L."/>
            <person name="Han J."/>
            <person name="Chen A."/>
            <person name="Kyrpides N."/>
            <person name="Szeto E."/>
            <person name="Markowitz V."/>
            <person name="Ivanova N."/>
            <person name="Pagani I."/>
            <person name="Pati A."/>
            <person name="Pitluck S."/>
            <person name="Nolan M."/>
            <person name="Holliger C."/>
            <person name="Smidt H."/>
        </authorList>
    </citation>
    <scope>NUCLEOTIDE SEQUENCE [LARGE SCALE GENOMIC DNA]</scope>
    <source>
        <strain evidence="2">DSM 9455</strain>
    </source>
</reference>
<keyword evidence="2" id="KW-1185">Reference proteome</keyword>
<proteinExistence type="predicted"/>
<dbReference type="RefSeq" id="WP_019225396.1">
    <property type="nucleotide sequence ID" value="NZ_CP007033.1"/>
</dbReference>